<sequence>MNTGTAATRAAAAEAWTPVLRSAGADGRVLGGQILGVAHEIASNGLRGPLTDPGRDAEAKARLAGSLFGGKVDDRVVALLQALVRGRWSKPVDLVSALHDLGIEAVLVGSAADQSISSVEQEVFAVSKALDSDPELRQALEPSRTTRTEDRVRLARRLFAPHLSEAAMDLVTWCVRHEAEGGVPRNLRRVAELAAGLQNRTIADVVTAVPMTTDQEARLRELLGRRLGTEVELNTEVDPAVVGGVKVSVRDLVIDSTVRSSVAELRTALVG</sequence>
<evidence type="ECO:0000313" key="9">
    <source>
        <dbReference type="Proteomes" id="UP000065220"/>
    </source>
</evidence>
<dbReference type="InterPro" id="IPR000711">
    <property type="entry name" value="ATPase_OSCP/dsu"/>
</dbReference>
<dbReference type="STRING" id="111015.AXF14_07695"/>
<protein>
    <recommendedName>
        <fullName evidence="7">ATP synthase subunit delta</fullName>
    </recommendedName>
    <alternativeName>
        <fullName evidence="7">ATP synthase F(1) sector subunit delta</fullName>
    </alternativeName>
    <alternativeName>
        <fullName evidence="7">F-type ATPase subunit delta</fullName>
        <shortName evidence="7">F-ATPase subunit delta</shortName>
    </alternativeName>
</protein>
<dbReference type="EMBL" id="CP014228">
    <property type="protein sequence ID" value="AMD87486.1"/>
    <property type="molecule type" value="Genomic_DNA"/>
</dbReference>
<evidence type="ECO:0000256" key="2">
    <source>
        <dbReference type="ARBA" id="ARBA00022448"/>
    </source>
</evidence>
<dbReference type="PANTHER" id="PTHR11910">
    <property type="entry name" value="ATP SYNTHASE DELTA CHAIN"/>
    <property type="match status" value="1"/>
</dbReference>
<dbReference type="RefSeq" id="WP_067942194.1">
    <property type="nucleotide sequence ID" value="NZ_CAUHMM010000043.1"/>
</dbReference>
<evidence type="ECO:0000256" key="3">
    <source>
        <dbReference type="ARBA" id="ARBA00022781"/>
    </source>
</evidence>
<reference evidence="9" key="1">
    <citation type="submission" date="2016-02" db="EMBL/GenBank/DDBJ databases">
        <authorList>
            <person name="Holder M.E."/>
            <person name="Ajami N.J."/>
            <person name="Petrosino J.F."/>
        </authorList>
    </citation>
    <scope>NUCLEOTIDE SEQUENCE [LARGE SCALE GENOMIC DNA]</scope>
    <source>
        <strain evidence="9">CCUG 36733</strain>
    </source>
</reference>
<organism evidence="8 9">
    <name type="scientific">Actinomyces radicidentis</name>
    <dbReference type="NCBI Taxonomy" id="111015"/>
    <lineage>
        <taxon>Bacteria</taxon>
        <taxon>Bacillati</taxon>
        <taxon>Actinomycetota</taxon>
        <taxon>Actinomycetes</taxon>
        <taxon>Actinomycetales</taxon>
        <taxon>Actinomycetaceae</taxon>
        <taxon>Actinomyces</taxon>
    </lineage>
</organism>
<dbReference type="Pfam" id="PF00213">
    <property type="entry name" value="OSCP"/>
    <property type="match status" value="1"/>
</dbReference>
<evidence type="ECO:0000256" key="4">
    <source>
        <dbReference type="ARBA" id="ARBA00023065"/>
    </source>
</evidence>
<comment type="function">
    <text evidence="7">This protein is part of the stalk that links CF(0) to CF(1). It either transmits conformational changes from CF(0) to CF(1) or is implicated in proton conduction.</text>
</comment>
<dbReference type="GO" id="GO:0045259">
    <property type="term" value="C:proton-transporting ATP synthase complex"/>
    <property type="evidence" value="ECO:0007669"/>
    <property type="project" value="UniProtKB-KW"/>
</dbReference>
<dbReference type="AlphaFoldDB" id="A0A109W2P8"/>
<accession>A0A109W2P8</accession>
<keyword evidence="4 7" id="KW-0406">Ion transport</keyword>
<comment type="function">
    <text evidence="7">F(1)F(0) ATP synthase produces ATP from ADP in the presence of a proton or sodium gradient. F-type ATPases consist of two structural domains, F(1) containing the extramembraneous catalytic core and F(0) containing the membrane proton channel, linked together by a central stalk and a peripheral stalk. During catalysis, ATP synthesis in the catalytic domain of F(1) is coupled via a rotary mechanism of the central stalk subunits to proton translocation.</text>
</comment>
<name>A0A109W2P8_ACTRD</name>
<comment type="subcellular location">
    <subcellularLocation>
        <location evidence="7">Cell membrane</location>
        <topology evidence="7">Peripheral membrane protein</topology>
    </subcellularLocation>
    <subcellularLocation>
        <location evidence="1">Membrane</location>
    </subcellularLocation>
</comment>
<dbReference type="KEGG" id="ard:AXF14_07695"/>
<dbReference type="GO" id="GO:0046933">
    <property type="term" value="F:proton-transporting ATP synthase activity, rotational mechanism"/>
    <property type="evidence" value="ECO:0007669"/>
    <property type="project" value="UniProtKB-UniRule"/>
</dbReference>
<keyword evidence="6 7" id="KW-0066">ATP synthesis</keyword>
<dbReference type="HAMAP" id="MF_01416">
    <property type="entry name" value="ATP_synth_delta_bact"/>
    <property type="match status" value="1"/>
</dbReference>
<dbReference type="GO" id="GO:0005886">
    <property type="term" value="C:plasma membrane"/>
    <property type="evidence" value="ECO:0007669"/>
    <property type="project" value="UniProtKB-SubCell"/>
</dbReference>
<comment type="similarity">
    <text evidence="7">Belongs to the ATPase delta chain family.</text>
</comment>
<evidence type="ECO:0000256" key="7">
    <source>
        <dbReference type="HAMAP-Rule" id="MF_01416"/>
    </source>
</evidence>
<proteinExistence type="inferred from homology"/>
<keyword evidence="5 7" id="KW-0472">Membrane</keyword>
<keyword evidence="9" id="KW-1185">Reference proteome</keyword>
<keyword evidence="7" id="KW-1003">Cell membrane</keyword>
<evidence type="ECO:0000256" key="5">
    <source>
        <dbReference type="ARBA" id="ARBA00023136"/>
    </source>
</evidence>
<evidence type="ECO:0000256" key="6">
    <source>
        <dbReference type="ARBA" id="ARBA00023310"/>
    </source>
</evidence>
<evidence type="ECO:0000313" key="8">
    <source>
        <dbReference type="EMBL" id="AMD87486.1"/>
    </source>
</evidence>
<evidence type="ECO:0000256" key="1">
    <source>
        <dbReference type="ARBA" id="ARBA00004370"/>
    </source>
</evidence>
<gene>
    <name evidence="7" type="primary">atpH</name>
    <name evidence="8" type="ORF">AXF14_07695</name>
</gene>
<keyword evidence="7" id="KW-0139">CF(1)</keyword>
<keyword evidence="3 7" id="KW-0375">Hydrogen ion transport</keyword>
<keyword evidence="2 7" id="KW-0813">Transport</keyword>
<dbReference type="Proteomes" id="UP000065220">
    <property type="component" value="Chromosome"/>
</dbReference>
<dbReference type="PRINTS" id="PR00125">
    <property type="entry name" value="ATPASEDELTA"/>
</dbReference>
<dbReference type="OrthoDB" id="5242917at2"/>